<accession>A0A7G9SLG7</accession>
<dbReference type="PANTHER" id="PTHR17985:SF8">
    <property type="entry name" value="TRANSPORT AND GOLGI ORGANIZATION PROTEIN 2 HOMOLOG"/>
    <property type="match status" value="1"/>
</dbReference>
<dbReference type="InterPro" id="IPR008551">
    <property type="entry name" value="TANGO2"/>
</dbReference>
<proteinExistence type="predicted"/>
<evidence type="ECO:0000313" key="2">
    <source>
        <dbReference type="Proteomes" id="UP000515804"/>
    </source>
</evidence>
<dbReference type="Proteomes" id="UP000515804">
    <property type="component" value="Chromosome"/>
</dbReference>
<dbReference type="AlphaFoldDB" id="A0A7G9SLG7"/>
<dbReference type="PANTHER" id="PTHR17985">
    <property type="entry name" value="SER/THR-RICH PROTEIN T10 IN DGCR REGION"/>
    <property type="match status" value="1"/>
</dbReference>
<dbReference type="Pfam" id="PF05742">
    <property type="entry name" value="TANGO2"/>
    <property type="match status" value="1"/>
</dbReference>
<keyword evidence="2" id="KW-1185">Reference proteome</keyword>
<name>A0A7G9SLG7_9GAMM</name>
<protein>
    <submittedName>
        <fullName evidence="1">NRDE family protein</fullName>
    </submittedName>
</protein>
<reference evidence="1 2" key="1">
    <citation type="submission" date="2020-08" db="EMBL/GenBank/DDBJ databases">
        <title>Genome sequence of Thermomonas carbonis KCTC 42013T.</title>
        <authorList>
            <person name="Hyun D.-W."/>
            <person name="Bae J.-W."/>
        </authorList>
    </citation>
    <scope>NUCLEOTIDE SEQUENCE [LARGE SCALE GENOMIC DNA]</scope>
    <source>
        <strain evidence="1 2">KCTC 42013</strain>
    </source>
</reference>
<dbReference type="KEGG" id="tcn:H9L16_07945"/>
<sequence>MCLVAFAWKSHPRWRLVLAGNRDEFHGRPTAPLAIWPDSGILAGRDLKSGGTWVGLGRNGRAAVITNVRDGLPPPFNGPSRGALPADFLGSAASASAHAAALAGVASDYAPFNLVLADAETCTYVGNHPANGAREVASGVHGLSNGAFDAPWPKTRRLRAALQAWVDAGHDDLDPLWRALANEQLADDAGLPDTGVGLELERRLSPAFIRGRDYGTRASTLTLIDHDGRARIHERRFGPEGVFEGETVLHGEPLL</sequence>
<evidence type="ECO:0000313" key="1">
    <source>
        <dbReference type="EMBL" id="QNN68692.1"/>
    </source>
</evidence>
<organism evidence="1 2">
    <name type="scientific">Thermomonas carbonis</name>
    <dbReference type="NCBI Taxonomy" id="1463158"/>
    <lineage>
        <taxon>Bacteria</taxon>
        <taxon>Pseudomonadati</taxon>
        <taxon>Pseudomonadota</taxon>
        <taxon>Gammaproteobacteria</taxon>
        <taxon>Lysobacterales</taxon>
        <taxon>Lysobacteraceae</taxon>
        <taxon>Thermomonas</taxon>
    </lineage>
</organism>
<dbReference type="EMBL" id="CP060719">
    <property type="protein sequence ID" value="QNN68692.1"/>
    <property type="molecule type" value="Genomic_DNA"/>
</dbReference>
<dbReference type="RefSeq" id="WP_187551178.1">
    <property type="nucleotide sequence ID" value="NZ_BMZL01000002.1"/>
</dbReference>
<gene>
    <name evidence="1" type="ORF">H9L16_07945</name>
</gene>